<keyword evidence="1" id="KW-0812">Transmembrane</keyword>
<dbReference type="EMBL" id="LMVM01000005">
    <property type="protein sequence ID" value="PAV05443.1"/>
    <property type="molecule type" value="Genomic_DNA"/>
</dbReference>
<proteinExistence type="predicted"/>
<evidence type="ECO:0008006" key="4">
    <source>
        <dbReference type="Google" id="ProtNLM"/>
    </source>
</evidence>
<organism evidence="2 3">
    <name type="scientific">Methanobacterium bryantii</name>
    <dbReference type="NCBI Taxonomy" id="2161"/>
    <lineage>
        <taxon>Archaea</taxon>
        <taxon>Methanobacteriati</taxon>
        <taxon>Methanobacteriota</taxon>
        <taxon>Methanomada group</taxon>
        <taxon>Methanobacteria</taxon>
        <taxon>Methanobacteriales</taxon>
        <taxon>Methanobacteriaceae</taxon>
        <taxon>Methanobacterium</taxon>
    </lineage>
</organism>
<feature type="transmembrane region" description="Helical" evidence="1">
    <location>
        <begin position="7"/>
        <end position="27"/>
    </location>
</feature>
<evidence type="ECO:0000256" key="1">
    <source>
        <dbReference type="SAM" id="Phobius"/>
    </source>
</evidence>
<keyword evidence="3" id="KW-1185">Reference proteome</keyword>
<evidence type="ECO:0000313" key="2">
    <source>
        <dbReference type="EMBL" id="PAV05443.1"/>
    </source>
</evidence>
<dbReference type="AlphaFoldDB" id="A0A2A2H860"/>
<keyword evidence="1" id="KW-1133">Transmembrane helix</keyword>
<comment type="caution">
    <text evidence="2">The sequence shown here is derived from an EMBL/GenBank/DDBJ whole genome shotgun (WGS) entry which is preliminary data.</text>
</comment>
<protein>
    <recommendedName>
        <fullName evidence="4">PepSY domain-containing protein</fullName>
    </recommendedName>
</protein>
<dbReference type="Proteomes" id="UP000217784">
    <property type="component" value="Unassembled WGS sequence"/>
</dbReference>
<dbReference type="RefSeq" id="WP_095651997.1">
    <property type="nucleotide sequence ID" value="NZ_LMVM01000005.1"/>
</dbReference>
<evidence type="ECO:0000313" key="3">
    <source>
        <dbReference type="Proteomes" id="UP000217784"/>
    </source>
</evidence>
<accession>A0A2A2H860</accession>
<keyword evidence="1" id="KW-0472">Membrane</keyword>
<reference evidence="2 3" key="1">
    <citation type="journal article" date="2017" name="BMC Genomics">
        <title>Genomic analysis of methanogenic archaea reveals a shift towards energy conservation.</title>
        <authorList>
            <person name="Gilmore S.P."/>
            <person name="Henske J.K."/>
            <person name="Sexton J.A."/>
            <person name="Solomon K.V."/>
            <person name="Seppala S."/>
            <person name="Yoo J.I."/>
            <person name="Huyett L.M."/>
            <person name="Pressman A."/>
            <person name="Cogan J.Z."/>
            <person name="Kivenson V."/>
            <person name="Peng X."/>
            <person name="Tan Y."/>
            <person name="Valentine D.L."/>
            <person name="O'Malley M.A."/>
        </authorList>
    </citation>
    <scope>NUCLEOTIDE SEQUENCE [LARGE SCALE GENOMIC DNA]</scope>
    <source>
        <strain evidence="2 3">M.o.H.</strain>
    </source>
</reference>
<sequence length="140" mass="15449">MEKTVKILIIVCIILVVGIGVTTGMLIEKNSKVPNVSNDSTGNHSVQNTSHMQVNTTQSTSESKSIKTKSIYADSAKVYSKAEAWVKRNYPEGYTVSYPVLGDLAAINNTYYSYYMEIDDDNGNYVRTLKASAYSGELFP</sequence>
<gene>
    <name evidence="2" type="ORF">ASJ80_09335</name>
</gene>
<name>A0A2A2H860_METBR</name>